<dbReference type="Proteomes" id="UP001163321">
    <property type="component" value="Chromosome 1"/>
</dbReference>
<accession>A0ACC0WWS1</accession>
<evidence type="ECO:0000313" key="2">
    <source>
        <dbReference type="Proteomes" id="UP001163321"/>
    </source>
</evidence>
<name>A0ACC0WWS1_9STRA</name>
<gene>
    <name evidence="1" type="ORF">PsorP6_001259</name>
</gene>
<protein>
    <submittedName>
        <fullName evidence="1">Uncharacterized protein</fullName>
    </submittedName>
</protein>
<sequence length="217" mass="24394">MGCGTSSALPILPETQQLTPIRADLCTSSITTLRLRDRFWDLHNEEEFAVCDVEWGRDVFRIQGTTSVMKTLRDRHRNPLVHIKRELMAPVPTYNVYDAKASAAKLLSIKAAPELNIEFECSTTGQKCRIGLSGMWAKRHAAIWMQRGHKGSRTTIGRIFRPTGTRSSATTSSNSQLDDEYYLAIMGGVDMAFMVLICIALEQAECFTYHLEIVLVH</sequence>
<proteinExistence type="predicted"/>
<evidence type="ECO:0000313" key="1">
    <source>
        <dbReference type="EMBL" id="KAI9922475.1"/>
    </source>
</evidence>
<organism evidence="1 2">
    <name type="scientific">Peronosclerospora sorghi</name>
    <dbReference type="NCBI Taxonomy" id="230839"/>
    <lineage>
        <taxon>Eukaryota</taxon>
        <taxon>Sar</taxon>
        <taxon>Stramenopiles</taxon>
        <taxon>Oomycota</taxon>
        <taxon>Peronosporomycetes</taxon>
        <taxon>Peronosporales</taxon>
        <taxon>Peronosporaceae</taxon>
        <taxon>Peronosclerospora</taxon>
    </lineage>
</organism>
<reference evidence="1 2" key="1">
    <citation type="journal article" date="2022" name="bioRxiv">
        <title>The genome of the oomycete Peronosclerospora sorghi, a cosmopolitan pathogen of maize and sorghum, is inflated with dispersed pseudogenes.</title>
        <authorList>
            <person name="Fletcher K."/>
            <person name="Martin F."/>
            <person name="Isakeit T."/>
            <person name="Cavanaugh K."/>
            <person name="Magill C."/>
            <person name="Michelmore R."/>
        </authorList>
    </citation>
    <scope>NUCLEOTIDE SEQUENCE [LARGE SCALE GENOMIC DNA]</scope>
    <source>
        <strain evidence="1">P6</strain>
    </source>
</reference>
<keyword evidence="2" id="KW-1185">Reference proteome</keyword>
<dbReference type="EMBL" id="CM047580">
    <property type="protein sequence ID" value="KAI9922475.1"/>
    <property type="molecule type" value="Genomic_DNA"/>
</dbReference>
<comment type="caution">
    <text evidence="1">The sequence shown here is derived from an EMBL/GenBank/DDBJ whole genome shotgun (WGS) entry which is preliminary data.</text>
</comment>